<dbReference type="InterPro" id="IPR052406">
    <property type="entry name" value="Chromatin_Remodeling_Comp"/>
</dbReference>
<dbReference type="GO" id="GO:0003677">
    <property type="term" value="F:DNA binding"/>
    <property type="evidence" value="ECO:0007669"/>
    <property type="project" value="InterPro"/>
</dbReference>
<dbReference type="PANTHER" id="PTHR22970">
    <property type="entry name" value="AT-RICH INTERACTIVE DOMAIN-CONTAINING PROTEIN 2"/>
    <property type="match status" value="1"/>
</dbReference>
<dbReference type="Proteomes" id="UP000095038">
    <property type="component" value="Unassembled WGS sequence"/>
</dbReference>
<dbReference type="InParanoid" id="A0A1D2VMT7"/>
<keyword evidence="4" id="KW-0539">Nucleus</keyword>
<dbReference type="FunCoup" id="A0A1D2VMT7">
    <property type="interactions" value="268"/>
</dbReference>
<evidence type="ECO:0000259" key="5">
    <source>
        <dbReference type="PROSITE" id="PS51526"/>
    </source>
</evidence>
<keyword evidence="2" id="KW-0805">Transcription regulation</keyword>
<evidence type="ECO:0000256" key="4">
    <source>
        <dbReference type="ARBA" id="ARBA00023242"/>
    </source>
</evidence>
<reference evidence="7" key="1">
    <citation type="submission" date="2016-05" db="EMBL/GenBank/DDBJ databases">
        <title>Comparative genomics of biotechnologically important yeasts.</title>
        <authorList>
            <consortium name="DOE Joint Genome Institute"/>
            <person name="Riley R."/>
            <person name="Haridas S."/>
            <person name="Wolfe K.H."/>
            <person name="Lopes M.R."/>
            <person name="Hittinger C.T."/>
            <person name="Goker M."/>
            <person name="Salamov A."/>
            <person name="Wisecaver J."/>
            <person name="Long T.M."/>
            <person name="Aerts A.L."/>
            <person name="Barry K."/>
            <person name="Choi C."/>
            <person name="Clum A."/>
            <person name="Coughlan A.Y."/>
            <person name="Deshpande S."/>
            <person name="Douglass A.P."/>
            <person name="Hanson S.J."/>
            <person name="Klenk H.-P."/>
            <person name="Labutti K."/>
            <person name="Lapidus A."/>
            <person name="Lindquist E."/>
            <person name="Lipzen A."/>
            <person name="Meier-Kolthoff J.P."/>
            <person name="Ohm R.A."/>
            <person name="Otillar R.P."/>
            <person name="Pangilinan J."/>
            <person name="Peng Y."/>
            <person name="Rokas A."/>
            <person name="Rosa C.A."/>
            <person name="Scheuner C."/>
            <person name="Sibirny A.A."/>
            <person name="Slot J.C."/>
            <person name="Stielow J.B."/>
            <person name="Sun H."/>
            <person name="Kurtzman C.P."/>
            <person name="Blackwell M."/>
            <person name="Grigoriev I.V."/>
            <person name="Jeffries T.W."/>
        </authorList>
    </citation>
    <scope>NUCLEOTIDE SEQUENCE [LARGE SCALE GENOMIC DNA]</scope>
    <source>
        <strain evidence="7">DSM 1968</strain>
    </source>
</reference>
<gene>
    <name evidence="6" type="ORF">ASCRUDRAFT_20569</name>
</gene>
<evidence type="ECO:0000313" key="6">
    <source>
        <dbReference type="EMBL" id="ODV62926.1"/>
    </source>
</evidence>
<dbReference type="OrthoDB" id="338531at2759"/>
<dbReference type="PROSITE" id="PS51526">
    <property type="entry name" value="RFX_DBD"/>
    <property type="match status" value="1"/>
</dbReference>
<dbReference type="STRING" id="1344418.A0A1D2VMT7"/>
<sequence length="322" mass="36519">LENSLNSALILRNISQDIESAQILSKNTSLINGCLNLLNNKILLNSLSINNVFNSIFELFVYTLDIIESISSFLCPAPHNDPLFLKLLSLLSSTNDTYFIIIILRSLSRLMVRSNNSKLFAADNITSAILDQIISYLLINTDHNLILTCLDFLYQYILPGGIRINNLLKSNFRFVTLSKILPMLLNYYPKNNKIFTNTFNSLKPFQSTSLKLVQRVNESVPEVAQELPLDLSAKINQLNEPERASQWLKCCFSANPDGEVTQISLWKSYEKEFFPVFQETSKKLLQAVDFIKNVANAFPNSAAMVIPTEKSKRFIIKGIQPR</sequence>
<dbReference type="EMBL" id="KV454476">
    <property type="protein sequence ID" value="ODV62926.1"/>
    <property type="molecule type" value="Genomic_DNA"/>
</dbReference>
<dbReference type="InterPro" id="IPR003150">
    <property type="entry name" value="DNA-bd_RFX"/>
</dbReference>
<dbReference type="GO" id="GO:0006355">
    <property type="term" value="P:regulation of DNA-templated transcription"/>
    <property type="evidence" value="ECO:0007669"/>
    <property type="project" value="InterPro"/>
</dbReference>
<feature type="domain" description="RFX-type winged-helix" evidence="5">
    <location>
        <begin position="244"/>
        <end position="322"/>
    </location>
</feature>
<name>A0A1D2VMT7_9ASCO</name>
<evidence type="ECO:0000313" key="7">
    <source>
        <dbReference type="Proteomes" id="UP000095038"/>
    </source>
</evidence>
<dbReference type="GeneID" id="30963280"/>
<protein>
    <recommendedName>
        <fullName evidence="5">RFX-type winged-helix domain-containing protein</fullName>
    </recommendedName>
</protein>
<dbReference type="AlphaFoldDB" id="A0A1D2VMT7"/>
<keyword evidence="1" id="KW-0156">Chromatin regulator</keyword>
<dbReference type="RefSeq" id="XP_020049233.1">
    <property type="nucleotide sequence ID" value="XM_020189644.1"/>
</dbReference>
<dbReference type="GO" id="GO:0006325">
    <property type="term" value="P:chromatin organization"/>
    <property type="evidence" value="ECO:0007669"/>
    <property type="project" value="UniProtKB-KW"/>
</dbReference>
<keyword evidence="7" id="KW-1185">Reference proteome</keyword>
<evidence type="ECO:0000256" key="2">
    <source>
        <dbReference type="ARBA" id="ARBA00023015"/>
    </source>
</evidence>
<dbReference type="GO" id="GO:0016586">
    <property type="term" value="C:RSC-type complex"/>
    <property type="evidence" value="ECO:0007669"/>
    <property type="project" value="TreeGrafter"/>
</dbReference>
<accession>A0A1D2VMT7</accession>
<proteinExistence type="predicted"/>
<evidence type="ECO:0000256" key="1">
    <source>
        <dbReference type="ARBA" id="ARBA00022853"/>
    </source>
</evidence>
<keyword evidence="3" id="KW-0804">Transcription</keyword>
<evidence type="ECO:0000256" key="3">
    <source>
        <dbReference type="ARBA" id="ARBA00023163"/>
    </source>
</evidence>
<feature type="non-terminal residue" evidence="6">
    <location>
        <position position="322"/>
    </location>
</feature>
<feature type="non-terminal residue" evidence="6">
    <location>
        <position position="1"/>
    </location>
</feature>
<dbReference type="PANTHER" id="PTHR22970:SF14">
    <property type="entry name" value="AT-RICH INTERACTIVE DOMAIN-CONTAINING PROTEIN 2"/>
    <property type="match status" value="1"/>
</dbReference>
<organism evidence="6 7">
    <name type="scientific">Ascoidea rubescens DSM 1968</name>
    <dbReference type="NCBI Taxonomy" id="1344418"/>
    <lineage>
        <taxon>Eukaryota</taxon>
        <taxon>Fungi</taxon>
        <taxon>Dikarya</taxon>
        <taxon>Ascomycota</taxon>
        <taxon>Saccharomycotina</taxon>
        <taxon>Saccharomycetes</taxon>
        <taxon>Ascoideaceae</taxon>
        <taxon>Ascoidea</taxon>
    </lineage>
</organism>